<evidence type="ECO:0000313" key="3">
    <source>
        <dbReference type="Proteomes" id="UP000006250"/>
    </source>
</evidence>
<comment type="caution">
    <text evidence="2">The sequence shown here is derived from an EMBL/GenBank/DDBJ whole genome shotgun (WGS) entry which is preliminary data.</text>
</comment>
<feature type="compositionally biased region" description="Polar residues" evidence="1">
    <location>
        <begin position="246"/>
        <end position="265"/>
    </location>
</feature>
<keyword evidence="3" id="KW-1185">Reference proteome</keyword>
<dbReference type="eggNOG" id="ENOG50315EK">
    <property type="taxonomic scope" value="Bacteria"/>
</dbReference>
<dbReference type="Proteomes" id="UP000006250">
    <property type="component" value="Unassembled WGS sequence"/>
</dbReference>
<gene>
    <name evidence="2" type="ORF">DesfrDRAFT_0948</name>
</gene>
<dbReference type="OrthoDB" id="5459314at2"/>
<proteinExistence type="predicted"/>
<organism evidence="2 3">
    <name type="scientific">Solidesulfovibrio fructosivorans JJ]</name>
    <dbReference type="NCBI Taxonomy" id="596151"/>
    <lineage>
        <taxon>Bacteria</taxon>
        <taxon>Pseudomonadati</taxon>
        <taxon>Thermodesulfobacteriota</taxon>
        <taxon>Desulfovibrionia</taxon>
        <taxon>Desulfovibrionales</taxon>
        <taxon>Desulfovibrionaceae</taxon>
        <taxon>Solidesulfovibrio</taxon>
    </lineage>
</organism>
<feature type="compositionally biased region" description="Low complexity" evidence="1">
    <location>
        <begin position="213"/>
        <end position="239"/>
    </location>
</feature>
<reference evidence="2 3" key="1">
    <citation type="submission" date="2010-08" db="EMBL/GenBank/DDBJ databases">
        <title>The draft genome of Desulfovibrio fructosovorans JJ.</title>
        <authorList>
            <consortium name="US DOE Joint Genome Institute (JGI-PGF)"/>
            <person name="Lucas S."/>
            <person name="Copeland A."/>
            <person name="Lapidus A."/>
            <person name="Cheng J.-F."/>
            <person name="Bruce D."/>
            <person name="Goodwin L."/>
            <person name="Pitluck S."/>
            <person name="Land M.L."/>
            <person name="Hauser L."/>
            <person name="Chang Y.-J."/>
            <person name="Jeffries C."/>
            <person name="Wall J.D."/>
            <person name="Stahl D.A."/>
            <person name="Arkin A.P."/>
            <person name="Dehal P."/>
            <person name="Stolyar S.M."/>
            <person name="Hazen T.C."/>
            <person name="Woyke T.J."/>
        </authorList>
    </citation>
    <scope>NUCLEOTIDE SEQUENCE [LARGE SCALE GENOMIC DNA]</scope>
    <source>
        <strain evidence="2 3">JJ</strain>
    </source>
</reference>
<name>E1JTJ9_SOLFR</name>
<dbReference type="RefSeq" id="WP_005991592.1">
    <property type="nucleotide sequence ID" value="NZ_AECZ01000004.1"/>
</dbReference>
<dbReference type="EMBL" id="AECZ01000004">
    <property type="protein sequence ID" value="EFL52459.1"/>
    <property type="molecule type" value="Genomic_DNA"/>
</dbReference>
<evidence type="ECO:0000313" key="2">
    <source>
        <dbReference type="EMBL" id="EFL52459.1"/>
    </source>
</evidence>
<protein>
    <submittedName>
        <fullName evidence="2">Uncharacterized protein</fullName>
    </submittedName>
</protein>
<feature type="compositionally biased region" description="Low complexity" evidence="1">
    <location>
        <begin position="167"/>
        <end position="199"/>
    </location>
</feature>
<dbReference type="AlphaFoldDB" id="E1JTJ9"/>
<evidence type="ECO:0000256" key="1">
    <source>
        <dbReference type="SAM" id="MobiDB-lite"/>
    </source>
</evidence>
<accession>E1JTJ9</accession>
<sequence>MEIGSATSPFAAGFAVSQTMGTTGKQQADAAGSATDSGRGYQRALGSTASSASNVLANNFVQTNFEQSKYVTATVSNLQTERDFGDKMGTLLDSLKGQAALLNTKMHVSSHDSTYVVATLMQHKVKDGVKQVTNDEYMDQSADNLDDLKDEIEQRAEEATQPQDPSQGDAADTSQTADTADASTATTATDQAAPTGQDASALADTRENGGQQAETVTEAATAAGASNATGAATPPTAVSGDAATSEPAQNPSLLPPTTASLDILV</sequence>
<feature type="region of interest" description="Disordered" evidence="1">
    <location>
        <begin position="155"/>
        <end position="265"/>
    </location>
</feature>
<dbReference type="STRING" id="596151.DesfrDRAFT_0948"/>